<organism evidence="13 14">
    <name type="scientific">Massilia haematophila</name>
    <dbReference type="NCBI Taxonomy" id="457923"/>
    <lineage>
        <taxon>Bacteria</taxon>
        <taxon>Pseudomonadati</taxon>
        <taxon>Pseudomonadota</taxon>
        <taxon>Betaproteobacteria</taxon>
        <taxon>Burkholderiales</taxon>
        <taxon>Oxalobacteraceae</taxon>
        <taxon>Telluria group</taxon>
        <taxon>Massilia</taxon>
    </lineage>
</organism>
<keyword evidence="14" id="KW-1185">Reference proteome</keyword>
<dbReference type="Proteomes" id="UP001595665">
    <property type="component" value="Unassembled WGS sequence"/>
</dbReference>
<keyword evidence="8" id="KW-0626">Porin</keyword>
<keyword evidence="3" id="KW-0813">Transport</keyword>
<evidence type="ECO:0000313" key="14">
    <source>
        <dbReference type="Proteomes" id="UP001595665"/>
    </source>
</evidence>
<dbReference type="PRINTS" id="PR00184">
    <property type="entry name" value="NEISSPPORIN"/>
</dbReference>
<evidence type="ECO:0000256" key="6">
    <source>
        <dbReference type="ARBA" id="ARBA00022729"/>
    </source>
</evidence>
<evidence type="ECO:0000256" key="10">
    <source>
        <dbReference type="ARBA" id="ARBA00023237"/>
    </source>
</evidence>
<evidence type="ECO:0000256" key="5">
    <source>
        <dbReference type="ARBA" id="ARBA00022692"/>
    </source>
</evidence>
<protein>
    <submittedName>
        <fullName evidence="13">Porin</fullName>
    </submittedName>
</protein>
<evidence type="ECO:0000256" key="2">
    <source>
        <dbReference type="ARBA" id="ARBA00011233"/>
    </source>
</evidence>
<dbReference type="InterPro" id="IPR002299">
    <property type="entry name" value="Porin_Neis"/>
</dbReference>
<feature type="chain" id="PRO_5045180179" evidence="11">
    <location>
        <begin position="27"/>
        <end position="366"/>
    </location>
</feature>
<dbReference type="CDD" id="cd00342">
    <property type="entry name" value="gram_neg_porins"/>
    <property type="match status" value="1"/>
</dbReference>
<dbReference type="PANTHER" id="PTHR34501">
    <property type="entry name" value="PROTEIN YDDL-RELATED"/>
    <property type="match status" value="1"/>
</dbReference>
<evidence type="ECO:0000256" key="1">
    <source>
        <dbReference type="ARBA" id="ARBA00004571"/>
    </source>
</evidence>
<feature type="domain" description="Porin" evidence="12">
    <location>
        <begin position="15"/>
        <end position="337"/>
    </location>
</feature>
<keyword evidence="9" id="KW-0472">Membrane</keyword>
<comment type="subunit">
    <text evidence="2">Homotrimer.</text>
</comment>
<evidence type="ECO:0000313" key="13">
    <source>
        <dbReference type="EMBL" id="MFC3457982.1"/>
    </source>
</evidence>
<name>A0ABV7PJA7_9BURK</name>
<evidence type="ECO:0000256" key="11">
    <source>
        <dbReference type="SAM" id="SignalP"/>
    </source>
</evidence>
<keyword evidence="10" id="KW-0998">Cell outer membrane</keyword>
<dbReference type="SUPFAM" id="SSF56935">
    <property type="entry name" value="Porins"/>
    <property type="match status" value="1"/>
</dbReference>
<evidence type="ECO:0000256" key="7">
    <source>
        <dbReference type="ARBA" id="ARBA00023065"/>
    </source>
</evidence>
<dbReference type="RefSeq" id="WP_312549574.1">
    <property type="nucleotide sequence ID" value="NZ_JBHRVV010000001.1"/>
</dbReference>
<dbReference type="InterPro" id="IPR023614">
    <property type="entry name" value="Porin_dom_sf"/>
</dbReference>
<dbReference type="InterPro" id="IPR033900">
    <property type="entry name" value="Gram_neg_porin_domain"/>
</dbReference>
<reference evidence="14" key="1">
    <citation type="journal article" date="2019" name="Int. J. Syst. Evol. Microbiol.">
        <title>The Global Catalogue of Microorganisms (GCM) 10K type strain sequencing project: providing services to taxonomists for standard genome sequencing and annotation.</title>
        <authorList>
            <consortium name="The Broad Institute Genomics Platform"/>
            <consortium name="The Broad Institute Genome Sequencing Center for Infectious Disease"/>
            <person name="Wu L."/>
            <person name="Ma J."/>
        </authorList>
    </citation>
    <scope>NUCLEOTIDE SEQUENCE [LARGE SCALE GENOMIC DNA]</scope>
    <source>
        <strain evidence="14">CCM 7480</strain>
    </source>
</reference>
<sequence>MKSILSSAAALACGLAAATSVTSAHAQTSVQVYGIVDSGIAHLTNVNNAGDSNTKVPSLTSSFPSRIGFKGTEDLGGGLQAFFVLENGLAMDTGTQQQGGRLFGRAAQVGLKGEWGQLTLGRQNNMTYISGLKTDVLGPNLFAIGSIDPYLPNARSDNAIGYMGNFGGFVVGATWSFGRDGSAAGGPAATNCGGEVAGNSKACRQYTGLLGYETKAWGLNASYDRLYGNTGAAGGLTSSDNTDIRTTVNGYLMIGPTKIGGGVIDRETNAATGTTESLLWYLGVSHPINNFVFDLQAAARNTKNSDSDVTMLVARLNYALSKRTVVYTAVGRMDNDGASAVALDAGGTVGVGKAQNGVMLGLRHHF</sequence>
<comment type="subcellular location">
    <subcellularLocation>
        <location evidence="1">Cell outer membrane</location>
        <topology evidence="1">Multi-pass membrane protein</topology>
    </subcellularLocation>
</comment>
<keyword evidence="5" id="KW-0812">Transmembrane</keyword>
<dbReference type="PANTHER" id="PTHR34501:SF9">
    <property type="entry name" value="MAJOR OUTER MEMBRANE PROTEIN P.IA"/>
    <property type="match status" value="1"/>
</dbReference>
<dbReference type="EMBL" id="JBHRVV010000001">
    <property type="protein sequence ID" value="MFC3457982.1"/>
    <property type="molecule type" value="Genomic_DNA"/>
</dbReference>
<evidence type="ECO:0000256" key="9">
    <source>
        <dbReference type="ARBA" id="ARBA00023136"/>
    </source>
</evidence>
<dbReference type="Gene3D" id="2.40.160.10">
    <property type="entry name" value="Porin"/>
    <property type="match status" value="1"/>
</dbReference>
<evidence type="ECO:0000256" key="4">
    <source>
        <dbReference type="ARBA" id="ARBA00022452"/>
    </source>
</evidence>
<accession>A0ABV7PJA7</accession>
<feature type="signal peptide" evidence="11">
    <location>
        <begin position="1"/>
        <end position="26"/>
    </location>
</feature>
<dbReference type="InterPro" id="IPR050298">
    <property type="entry name" value="Gram-neg_bact_OMP"/>
</dbReference>
<evidence type="ECO:0000256" key="3">
    <source>
        <dbReference type="ARBA" id="ARBA00022448"/>
    </source>
</evidence>
<evidence type="ECO:0000259" key="12">
    <source>
        <dbReference type="Pfam" id="PF13609"/>
    </source>
</evidence>
<keyword evidence="4" id="KW-1134">Transmembrane beta strand</keyword>
<comment type="caution">
    <text evidence="13">The sequence shown here is derived from an EMBL/GenBank/DDBJ whole genome shotgun (WGS) entry which is preliminary data.</text>
</comment>
<gene>
    <name evidence="13" type="ORF">ACFOPH_06935</name>
</gene>
<proteinExistence type="predicted"/>
<keyword evidence="6 11" id="KW-0732">Signal</keyword>
<keyword evidence="7" id="KW-0406">Ion transport</keyword>
<evidence type="ECO:0000256" key="8">
    <source>
        <dbReference type="ARBA" id="ARBA00023114"/>
    </source>
</evidence>
<dbReference type="Pfam" id="PF13609">
    <property type="entry name" value="Porin_4"/>
    <property type="match status" value="1"/>
</dbReference>